<proteinExistence type="predicted"/>
<dbReference type="EMBL" id="CM000361">
    <property type="protein sequence ID" value="EDX03505.1"/>
    <property type="molecule type" value="Genomic_DNA"/>
</dbReference>
<evidence type="ECO:0000313" key="1">
    <source>
        <dbReference type="EMBL" id="EDX03505.1"/>
    </source>
</evidence>
<dbReference type="AlphaFoldDB" id="B4Q8I8"/>
<keyword evidence="2" id="KW-1185">Reference proteome</keyword>
<accession>B4Q8I8</accession>
<gene>
    <name evidence="1" type="primary">Dsim\GD23173</name>
    <name evidence="1" type="ORF">Dsim_GD23173</name>
</gene>
<name>B4Q8I8_DROSI</name>
<protein>
    <submittedName>
        <fullName evidence="1">GD23173</fullName>
    </submittedName>
</protein>
<sequence length="83" mass="9371">MPGFATSSPFNIVFEDLYYRVEVGKDRACLCERTMFDFNVNVKRDRDRMSAQSTQENAADGAADFAVDLWLPFVDNAALQTPI</sequence>
<organism evidence="1 2">
    <name type="scientific">Drosophila simulans</name>
    <name type="common">Fruit fly</name>
    <dbReference type="NCBI Taxonomy" id="7240"/>
    <lineage>
        <taxon>Eukaryota</taxon>
        <taxon>Metazoa</taxon>
        <taxon>Ecdysozoa</taxon>
        <taxon>Arthropoda</taxon>
        <taxon>Hexapoda</taxon>
        <taxon>Insecta</taxon>
        <taxon>Pterygota</taxon>
        <taxon>Neoptera</taxon>
        <taxon>Endopterygota</taxon>
        <taxon>Diptera</taxon>
        <taxon>Brachycera</taxon>
        <taxon>Muscomorpha</taxon>
        <taxon>Ephydroidea</taxon>
        <taxon>Drosophilidae</taxon>
        <taxon>Drosophila</taxon>
        <taxon>Sophophora</taxon>
    </lineage>
</organism>
<evidence type="ECO:0000313" key="2">
    <source>
        <dbReference type="Proteomes" id="UP000000304"/>
    </source>
</evidence>
<dbReference type="HOGENOM" id="CLU_2545036_0_0_1"/>
<reference evidence="1 2" key="1">
    <citation type="journal article" date="2007" name="Nature">
        <title>Evolution of genes and genomes on the Drosophila phylogeny.</title>
        <authorList>
            <consortium name="Drosophila 12 Genomes Consortium"/>
            <person name="Clark A.G."/>
            <person name="Eisen M.B."/>
            <person name="Smith D.R."/>
            <person name="Bergman C.M."/>
            <person name="Oliver B."/>
            <person name="Markow T.A."/>
            <person name="Kaufman T.C."/>
            <person name="Kellis M."/>
            <person name="Gelbart W."/>
            <person name="Iyer V.N."/>
            <person name="Pollard D.A."/>
            <person name="Sackton T.B."/>
            <person name="Larracuente A.M."/>
            <person name="Singh N.D."/>
            <person name="Abad J.P."/>
            <person name="Abt D.N."/>
            <person name="Adryan B."/>
            <person name="Aguade M."/>
            <person name="Akashi H."/>
            <person name="Anderson W.W."/>
            <person name="Aquadro C.F."/>
            <person name="Ardell D.H."/>
            <person name="Arguello R."/>
            <person name="Artieri C.G."/>
            <person name="Barbash D.A."/>
            <person name="Barker D."/>
            <person name="Barsanti P."/>
            <person name="Batterham P."/>
            <person name="Batzoglou S."/>
            <person name="Begun D."/>
            <person name="Bhutkar A."/>
            <person name="Blanco E."/>
            <person name="Bosak S.A."/>
            <person name="Bradley R.K."/>
            <person name="Brand A.D."/>
            <person name="Brent M.R."/>
            <person name="Brooks A.N."/>
            <person name="Brown R.H."/>
            <person name="Butlin R.K."/>
            <person name="Caggese C."/>
            <person name="Calvi B.R."/>
            <person name="Bernardo de Carvalho A."/>
            <person name="Caspi A."/>
            <person name="Castrezana S."/>
            <person name="Celniker S.E."/>
            <person name="Chang J.L."/>
            <person name="Chapple C."/>
            <person name="Chatterji S."/>
            <person name="Chinwalla A."/>
            <person name="Civetta A."/>
            <person name="Clifton S.W."/>
            <person name="Comeron J.M."/>
            <person name="Costello J.C."/>
            <person name="Coyne J.A."/>
            <person name="Daub J."/>
            <person name="David R.G."/>
            <person name="Delcher A.L."/>
            <person name="Delehaunty K."/>
            <person name="Do C.B."/>
            <person name="Ebling H."/>
            <person name="Edwards K."/>
            <person name="Eickbush T."/>
            <person name="Evans J.D."/>
            <person name="Filipski A."/>
            <person name="Findeiss S."/>
            <person name="Freyhult E."/>
            <person name="Fulton L."/>
            <person name="Fulton R."/>
            <person name="Garcia A.C."/>
            <person name="Gardiner A."/>
            <person name="Garfield D.A."/>
            <person name="Garvin B.E."/>
            <person name="Gibson G."/>
            <person name="Gilbert D."/>
            <person name="Gnerre S."/>
            <person name="Godfrey J."/>
            <person name="Good R."/>
            <person name="Gotea V."/>
            <person name="Gravely B."/>
            <person name="Greenberg A.J."/>
            <person name="Griffiths-Jones S."/>
            <person name="Gross S."/>
            <person name="Guigo R."/>
            <person name="Gustafson E.A."/>
            <person name="Haerty W."/>
            <person name="Hahn M.W."/>
            <person name="Halligan D.L."/>
            <person name="Halpern A.L."/>
            <person name="Halter G.M."/>
            <person name="Han M.V."/>
            <person name="Heger A."/>
            <person name="Hillier L."/>
            <person name="Hinrichs A.S."/>
            <person name="Holmes I."/>
            <person name="Hoskins R.A."/>
            <person name="Hubisz M.J."/>
            <person name="Hultmark D."/>
            <person name="Huntley M.A."/>
            <person name="Jaffe D.B."/>
            <person name="Jagadeeshan S."/>
            <person name="Jeck W.R."/>
            <person name="Johnson J."/>
            <person name="Jones C.D."/>
            <person name="Jordan W.C."/>
            <person name="Karpen G.H."/>
            <person name="Kataoka E."/>
            <person name="Keightley P.D."/>
            <person name="Kheradpour P."/>
            <person name="Kirkness E.F."/>
            <person name="Koerich L.B."/>
            <person name="Kristiansen K."/>
            <person name="Kudrna D."/>
            <person name="Kulathinal R.J."/>
            <person name="Kumar S."/>
            <person name="Kwok R."/>
            <person name="Lander E."/>
            <person name="Langley C.H."/>
            <person name="Lapoint R."/>
            <person name="Lazzaro B.P."/>
            <person name="Lee S.J."/>
            <person name="Levesque L."/>
            <person name="Li R."/>
            <person name="Lin C.F."/>
            <person name="Lin M.F."/>
            <person name="Lindblad-Toh K."/>
            <person name="Llopart A."/>
            <person name="Long M."/>
            <person name="Low L."/>
            <person name="Lozovsky E."/>
            <person name="Lu J."/>
            <person name="Luo M."/>
            <person name="Machado C.A."/>
            <person name="Makalowski W."/>
            <person name="Marzo M."/>
            <person name="Matsuda M."/>
            <person name="Matzkin L."/>
            <person name="McAllister B."/>
            <person name="McBride C.S."/>
            <person name="McKernan B."/>
            <person name="McKernan K."/>
            <person name="Mendez-Lago M."/>
            <person name="Minx P."/>
            <person name="Mollenhauer M.U."/>
            <person name="Montooth K."/>
            <person name="Mount S.M."/>
            <person name="Mu X."/>
            <person name="Myers E."/>
            <person name="Negre B."/>
            <person name="Newfeld S."/>
            <person name="Nielsen R."/>
            <person name="Noor M.A."/>
            <person name="O'Grady P."/>
            <person name="Pachter L."/>
            <person name="Papaceit M."/>
            <person name="Parisi M.J."/>
            <person name="Parisi M."/>
            <person name="Parts L."/>
            <person name="Pedersen J.S."/>
            <person name="Pesole G."/>
            <person name="Phillippy A.M."/>
            <person name="Ponting C.P."/>
            <person name="Pop M."/>
            <person name="Porcelli D."/>
            <person name="Powell J.R."/>
            <person name="Prohaska S."/>
            <person name="Pruitt K."/>
            <person name="Puig M."/>
            <person name="Quesneville H."/>
            <person name="Ram K.R."/>
            <person name="Rand D."/>
            <person name="Rasmussen M.D."/>
            <person name="Reed L.K."/>
            <person name="Reenan R."/>
            <person name="Reily A."/>
            <person name="Remington K.A."/>
            <person name="Rieger T.T."/>
            <person name="Ritchie M.G."/>
            <person name="Robin C."/>
            <person name="Rogers Y.H."/>
            <person name="Rohde C."/>
            <person name="Rozas J."/>
            <person name="Rubenfield M.J."/>
            <person name="Ruiz A."/>
            <person name="Russo S."/>
            <person name="Salzberg S.L."/>
            <person name="Sanchez-Gracia A."/>
            <person name="Saranga D.J."/>
            <person name="Sato H."/>
            <person name="Schaeffer S.W."/>
            <person name="Schatz M.C."/>
            <person name="Schlenke T."/>
            <person name="Schwartz R."/>
            <person name="Segarra C."/>
            <person name="Singh R.S."/>
            <person name="Sirot L."/>
            <person name="Sirota M."/>
            <person name="Sisneros N.B."/>
            <person name="Smith C.D."/>
            <person name="Smith T.F."/>
            <person name="Spieth J."/>
            <person name="Stage D.E."/>
            <person name="Stark A."/>
            <person name="Stephan W."/>
            <person name="Strausberg R.L."/>
            <person name="Strempel S."/>
            <person name="Sturgill D."/>
            <person name="Sutton G."/>
            <person name="Sutton G.G."/>
            <person name="Tao W."/>
            <person name="Teichmann S."/>
            <person name="Tobari Y.N."/>
            <person name="Tomimura Y."/>
            <person name="Tsolas J.M."/>
            <person name="Valente V.L."/>
            <person name="Venter E."/>
            <person name="Venter J.C."/>
            <person name="Vicario S."/>
            <person name="Vieira F.G."/>
            <person name="Vilella A.J."/>
            <person name="Villasante A."/>
            <person name="Walenz B."/>
            <person name="Wang J."/>
            <person name="Wasserman M."/>
            <person name="Watts T."/>
            <person name="Wilson D."/>
            <person name="Wilson R.K."/>
            <person name="Wing R.A."/>
            <person name="Wolfner M.F."/>
            <person name="Wong A."/>
            <person name="Wong G.K."/>
            <person name="Wu C.I."/>
            <person name="Wu G."/>
            <person name="Yamamoto D."/>
            <person name="Yang H.P."/>
            <person name="Yang S.P."/>
            <person name="Yorke J.A."/>
            <person name="Yoshida K."/>
            <person name="Zdobnov E."/>
            <person name="Zhang P."/>
            <person name="Zhang Y."/>
            <person name="Zimin A.V."/>
            <person name="Baldwin J."/>
            <person name="Abdouelleil A."/>
            <person name="Abdulkadir J."/>
            <person name="Abebe A."/>
            <person name="Abera B."/>
            <person name="Abreu J."/>
            <person name="Acer S.C."/>
            <person name="Aftuck L."/>
            <person name="Alexander A."/>
            <person name="An P."/>
            <person name="Anderson E."/>
            <person name="Anderson S."/>
            <person name="Arachi H."/>
            <person name="Azer M."/>
            <person name="Bachantsang P."/>
            <person name="Barry A."/>
            <person name="Bayul T."/>
            <person name="Berlin A."/>
            <person name="Bessette D."/>
            <person name="Bloom T."/>
            <person name="Blye J."/>
            <person name="Boguslavskiy L."/>
            <person name="Bonnet C."/>
            <person name="Boukhgalter B."/>
            <person name="Bourzgui I."/>
            <person name="Brown A."/>
            <person name="Cahill P."/>
            <person name="Channer S."/>
            <person name="Cheshatsang Y."/>
            <person name="Chuda L."/>
            <person name="Citroen M."/>
            <person name="Collymore A."/>
            <person name="Cooke P."/>
            <person name="Costello M."/>
            <person name="D'Aco K."/>
            <person name="Daza R."/>
            <person name="De Haan G."/>
            <person name="DeGray S."/>
            <person name="DeMaso C."/>
            <person name="Dhargay N."/>
            <person name="Dooley K."/>
            <person name="Dooley E."/>
            <person name="Doricent M."/>
            <person name="Dorje P."/>
            <person name="Dorjee K."/>
            <person name="Dupes A."/>
            <person name="Elong R."/>
            <person name="Falk J."/>
            <person name="Farina A."/>
            <person name="Faro S."/>
            <person name="Ferguson D."/>
            <person name="Fisher S."/>
            <person name="Foley C.D."/>
            <person name="Franke A."/>
            <person name="Friedrich D."/>
            <person name="Gadbois L."/>
            <person name="Gearin G."/>
            <person name="Gearin C.R."/>
            <person name="Giannoukos G."/>
            <person name="Goode T."/>
            <person name="Graham J."/>
            <person name="Grandbois E."/>
            <person name="Grewal S."/>
            <person name="Gyaltsen K."/>
            <person name="Hafez N."/>
            <person name="Hagos B."/>
            <person name="Hall J."/>
            <person name="Henson C."/>
            <person name="Hollinger A."/>
            <person name="Honan T."/>
            <person name="Huard M.D."/>
            <person name="Hughes L."/>
            <person name="Hurhula B."/>
            <person name="Husby M.E."/>
            <person name="Kamat A."/>
            <person name="Kanga B."/>
            <person name="Kashin S."/>
            <person name="Khazanovich D."/>
            <person name="Kisner P."/>
            <person name="Lance K."/>
            <person name="Lara M."/>
            <person name="Lee W."/>
            <person name="Lennon N."/>
            <person name="Letendre F."/>
            <person name="LeVine R."/>
            <person name="Lipovsky A."/>
            <person name="Liu X."/>
            <person name="Liu J."/>
            <person name="Liu S."/>
            <person name="Lokyitsang T."/>
            <person name="Lokyitsang Y."/>
            <person name="Lubonja R."/>
            <person name="Lui A."/>
            <person name="MacDonald P."/>
            <person name="Magnisalis V."/>
            <person name="Maru K."/>
            <person name="Matthews C."/>
            <person name="McCusker W."/>
            <person name="McDonough S."/>
            <person name="Mehta T."/>
            <person name="Meldrim J."/>
            <person name="Meneus L."/>
            <person name="Mihai O."/>
            <person name="Mihalev A."/>
            <person name="Mihova T."/>
            <person name="Mittelman R."/>
            <person name="Mlenga V."/>
            <person name="Montmayeur A."/>
            <person name="Mulrain L."/>
            <person name="Navidi A."/>
            <person name="Naylor J."/>
            <person name="Negash T."/>
            <person name="Nguyen T."/>
            <person name="Nguyen N."/>
            <person name="Nicol R."/>
            <person name="Norbu C."/>
            <person name="Norbu N."/>
            <person name="Novod N."/>
            <person name="O'Neill B."/>
            <person name="Osman S."/>
            <person name="Markiewicz E."/>
            <person name="Oyono O.L."/>
            <person name="Patti C."/>
            <person name="Phunkhang P."/>
            <person name="Pierre F."/>
            <person name="Priest M."/>
            <person name="Raghuraman S."/>
            <person name="Rege F."/>
            <person name="Reyes R."/>
            <person name="Rise C."/>
            <person name="Rogov P."/>
            <person name="Ross K."/>
            <person name="Ryan E."/>
            <person name="Settipalli S."/>
            <person name="Shea T."/>
            <person name="Sherpa N."/>
            <person name="Shi L."/>
            <person name="Shih D."/>
            <person name="Sparrow T."/>
            <person name="Spaulding J."/>
            <person name="Stalker J."/>
            <person name="Stange-Thomann N."/>
            <person name="Stavropoulos S."/>
            <person name="Stone C."/>
            <person name="Strader C."/>
            <person name="Tesfaye S."/>
            <person name="Thomson T."/>
            <person name="Thoulutsang Y."/>
            <person name="Thoulutsang D."/>
            <person name="Topham K."/>
            <person name="Topping I."/>
            <person name="Tsamla T."/>
            <person name="Vassiliev H."/>
            <person name="Vo A."/>
            <person name="Wangchuk T."/>
            <person name="Wangdi T."/>
            <person name="Weiand M."/>
            <person name="Wilkinson J."/>
            <person name="Wilson A."/>
            <person name="Yadav S."/>
            <person name="Young G."/>
            <person name="Yu Q."/>
            <person name="Zembek L."/>
            <person name="Zhong D."/>
            <person name="Zimmer A."/>
            <person name="Zwirko Z."/>
            <person name="Jaffe D.B."/>
            <person name="Alvarez P."/>
            <person name="Brockman W."/>
            <person name="Butler J."/>
            <person name="Chin C."/>
            <person name="Gnerre S."/>
            <person name="Grabherr M."/>
            <person name="Kleber M."/>
            <person name="Mauceli E."/>
            <person name="MacCallum I."/>
        </authorList>
    </citation>
    <scope>NUCLEOTIDE SEQUENCE [LARGE SCALE GENOMIC DNA]</scope>
    <source>
        <strain evidence="2">white501</strain>
    </source>
</reference>
<dbReference type="Proteomes" id="UP000000304">
    <property type="component" value="Chromosome 2L"/>
</dbReference>